<reference evidence="1 2" key="1">
    <citation type="submission" date="2022-11" db="EMBL/GenBank/DDBJ databases">
        <title>Mycobacterium sp. nov.</title>
        <authorList>
            <person name="Papic B."/>
            <person name="Spicic S."/>
            <person name="Duvnjak S."/>
        </authorList>
    </citation>
    <scope>NUCLEOTIDE SEQUENCE [LARGE SCALE GENOMIC DNA]</scope>
    <source>
        <strain evidence="1 2">CVI_P4</strain>
    </source>
</reference>
<dbReference type="EMBL" id="JAPJDO010000010">
    <property type="protein sequence ID" value="MCX2937799.1"/>
    <property type="molecule type" value="Genomic_DNA"/>
</dbReference>
<evidence type="ECO:0000313" key="2">
    <source>
        <dbReference type="Proteomes" id="UP001300745"/>
    </source>
</evidence>
<dbReference type="Proteomes" id="UP001300745">
    <property type="component" value="Unassembled WGS sequence"/>
</dbReference>
<gene>
    <name evidence="1" type="ORF">ORI27_13905</name>
</gene>
<accession>A0ABT3SE66</accession>
<organism evidence="1 2">
    <name type="scientific">Mycobacterium pinniadriaticum</name>
    <dbReference type="NCBI Taxonomy" id="2994102"/>
    <lineage>
        <taxon>Bacteria</taxon>
        <taxon>Bacillati</taxon>
        <taxon>Actinomycetota</taxon>
        <taxon>Actinomycetes</taxon>
        <taxon>Mycobacteriales</taxon>
        <taxon>Mycobacteriaceae</taxon>
        <taxon>Mycobacterium</taxon>
    </lineage>
</organism>
<proteinExistence type="predicted"/>
<keyword evidence="2" id="KW-1185">Reference proteome</keyword>
<name>A0ABT3SE66_9MYCO</name>
<protein>
    <submittedName>
        <fullName evidence="1">Uncharacterized protein</fullName>
    </submittedName>
</protein>
<sequence>MTITTLNSPGLIAIYTERARQISVEGYTREHDAEHGPVVLINAALAYTVQAQDIISEAEGHGVGADGPDTYWPWDPAGFKDTDDEIASLTKAGALIAAALDVALDRKAGRV</sequence>
<comment type="caution">
    <text evidence="1">The sequence shown here is derived from an EMBL/GenBank/DDBJ whole genome shotgun (WGS) entry which is preliminary data.</text>
</comment>
<dbReference type="RefSeq" id="WP_265997457.1">
    <property type="nucleotide sequence ID" value="NZ_JAPJDN010000010.1"/>
</dbReference>
<evidence type="ECO:0000313" key="1">
    <source>
        <dbReference type="EMBL" id="MCX2937799.1"/>
    </source>
</evidence>